<gene>
    <name evidence="1" type="ORF">NIES592_08320</name>
</gene>
<dbReference type="Proteomes" id="UP000186391">
    <property type="component" value="Unassembled WGS sequence"/>
</dbReference>
<protein>
    <submittedName>
        <fullName evidence="1">Uncharacterized protein</fullName>
    </submittedName>
</protein>
<dbReference type="OrthoDB" id="9946632at2"/>
<accession>A0A1U7H1J3</accession>
<dbReference type="RefSeq" id="WP_073555468.1">
    <property type="nucleotide sequence ID" value="NZ_MRCA01000003.1"/>
</dbReference>
<keyword evidence="2" id="KW-1185">Reference proteome</keyword>
<dbReference type="EMBL" id="MRCA01000003">
    <property type="protein sequence ID" value="OKH14872.1"/>
    <property type="molecule type" value="Genomic_DNA"/>
</dbReference>
<dbReference type="AlphaFoldDB" id="A0A1U7H1J3"/>
<name>A0A1U7H1J3_9CYAN</name>
<organism evidence="1 2">
    <name type="scientific">Fischerella major NIES-592</name>
    <dbReference type="NCBI Taxonomy" id="210994"/>
    <lineage>
        <taxon>Bacteria</taxon>
        <taxon>Bacillati</taxon>
        <taxon>Cyanobacteriota</taxon>
        <taxon>Cyanophyceae</taxon>
        <taxon>Nostocales</taxon>
        <taxon>Hapalosiphonaceae</taxon>
        <taxon>Fischerella</taxon>
    </lineage>
</organism>
<evidence type="ECO:0000313" key="2">
    <source>
        <dbReference type="Proteomes" id="UP000186391"/>
    </source>
</evidence>
<reference evidence="1 2" key="1">
    <citation type="submission" date="2016-11" db="EMBL/GenBank/DDBJ databases">
        <title>Draft Genome Sequences of Nine Cyanobacterial Strains from Diverse Habitats.</title>
        <authorList>
            <person name="Zhu T."/>
            <person name="Hou S."/>
            <person name="Lu X."/>
            <person name="Hess W.R."/>
        </authorList>
    </citation>
    <scope>NUCLEOTIDE SEQUENCE [LARGE SCALE GENOMIC DNA]</scope>
    <source>
        <strain evidence="1 2">NIES-592</strain>
    </source>
</reference>
<sequence length="76" mass="8594">MSDFDLYIDSTRWHEKDKWETGIPIRAKLRDGGYEAADIGVLEKDSLPAFLRSRGGDNIWAENIVGILLGHGQLHK</sequence>
<proteinExistence type="predicted"/>
<comment type="caution">
    <text evidence="1">The sequence shown here is derived from an EMBL/GenBank/DDBJ whole genome shotgun (WGS) entry which is preliminary data.</text>
</comment>
<evidence type="ECO:0000313" key="1">
    <source>
        <dbReference type="EMBL" id="OKH14872.1"/>
    </source>
</evidence>